<proteinExistence type="predicted"/>
<evidence type="ECO:0000313" key="4">
    <source>
        <dbReference type="Proteomes" id="UP001140513"/>
    </source>
</evidence>
<dbReference type="InterPro" id="IPR001227">
    <property type="entry name" value="Ac_transferase_dom_sf"/>
</dbReference>
<dbReference type="OrthoDB" id="329835at2759"/>
<dbReference type="PANTHER" id="PTHR43775:SF29">
    <property type="entry name" value="ASPERFURANONE POLYKETIDE SYNTHASE AFOG-RELATED"/>
    <property type="match status" value="1"/>
</dbReference>
<feature type="region of interest" description="N-terminal hotdog fold" evidence="1">
    <location>
        <begin position="491"/>
        <end position="627"/>
    </location>
</feature>
<dbReference type="RefSeq" id="XP_056069362.1">
    <property type="nucleotide sequence ID" value="XM_056217806.1"/>
</dbReference>
<dbReference type="InterPro" id="IPR016035">
    <property type="entry name" value="Acyl_Trfase/lysoPLipase"/>
</dbReference>
<gene>
    <name evidence="3" type="ORF">N0V89_009053</name>
</gene>
<dbReference type="InterPro" id="IPR016036">
    <property type="entry name" value="Malonyl_transacylase_ACP-bd"/>
</dbReference>
<keyword evidence="4" id="KW-1185">Reference proteome</keyword>
<dbReference type="Gene3D" id="3.30.70.3290">
    <property type="match status" value="1"/>
</dbReference>
<accession>A0A9W8XIS5</accession>
<dbReference type="SUPFAM" id="SSF52151">
    <property type="entry name" value="FabD/lysophospholipase-like"/>
    <property type="match status" value="1"/>
</dbReference>
<dbReference type="Gene3D" id="3.10.129.110">
    <property type="entry name" value="Polyketide synthase dehydratase"/>
    <property type="match status" value="1"/>
</dbReference>
<evidence type="ECO:0000259" key="2">
    <source>
        <dbReference type="PROSITE" id="PS52019"/>
    </source>
</evidence>
<dbReference type="Gene3D" id="3.40.366.10">
    <property type="entry name" value="Malonyl-Coenzyme A Acyl Carrier Protein, domain 2"/>
    <property type="match status" value="1"/>
</dbReference>
<organism evidence="3 4">
    <name type="scientific">Didymosphaeria variabile</name>
    <dbReference type="NCBI Taxonomy" id="1932322"/>
    <lineage>
        <taxon>Eukaryota</taxon>
        <taxon>Fungi</taxon>
        <taxon>Dikarya</taxon>
        <taxon>Ascomycota</taxon>
        <taxon>Pezizomycotina</taxon>
        <taxon>Dothideomycetes</taxon>
        <taxon>Pleosporomycetidae</taxon>
        <taxon>Pleosporales</taxon>
        <taxon>Massarineae</taxon>
        <taxon>Didymosphaeriaceae</taxon>
        <taxon>Didymosphaeria</taxon>
    </lineage>
</organism>
<dbReference type="EMBL" id="JAPEUX010000006">
    <property type="protein sequence ID" value="KAJ4350432.1"/>
    <property type="molecule type" value="Genomic_DNA"/>
</dbReference>
<dbReference type="Pfam" id="PF21089">
    <property type="entry name" value="PKS_DH_N"/>
    <property type="match status" value="1"/>
</dbReference>
<feature type="active site" description="Proton donor; for dehydratase activity" evidence="1">
    <location>
        <position position="724"/>
    </location>
</feature>
<dbReference type="InterPro" id="IPR020807">
    <property type="entry name" value="PKS_DH"/>
</dbReference>
<dbReference type="Proteomes" id="UP001140513">
    <property type="component" value="Unassembled WGS sequence"/>
</dbReference>
<dbReference type="InterPro" id="IPR049552">
    <property type="entry name" value="PKS_DH_N"/>
</dbReference>
<name>A0A9W8XIS5_9PLEO</name>
<feature type="region of interest" description="C-terminal hotdog fold" evidence="1">
    <location>
        <begin position="656"/>
        <end position="814"/>
    </location>
</feature>
<comment type="caution">
    <text evidence="3">The sequence shown here is derived from an EMBL/GenBank/DDBJ whole genome shotgun (WGS) entry which is preliminary data.</text>
</comment>
<sequence length="1128" mass="125591">MASESVPGAESETTNGSVEPEMLQIAIMSASEKSALNRMLNLYNEQIKNEKTSLPSFIQNLAYTLNVRRTWLPYRSFLVLSNTRAIDNVAQKASSPLRAAHDPNCAFIFTGQGAQWSGMARELLQFPAFRQNIVESNTYLRDLGCTWNLLDVLVDDTYEAAISQPVLSQTLCCIIQIAMVDLYADLELLPTAVVGHSSGEIAAAGIVSDQASSRADCGMMAVSLSATDASYIIADLNESYRTPSLFLACVNSPKSVTVSGDRECMKELAIILENRNIFHRQLRVDIAYHSPYMASSAEPYAKAVMSLMPGSNKAVSPIMISSVTGNIVDHQDLQQVDYWVKNMLQPVHFLNAITRLCSPNETPQRKRLDGRHRKHVKIHVLVEIGPHAALRGPLQDTLSVQSGTNGIAYYSSLQRKHPADRTFFTTLGYMACRGFNVKLDKANGLSQTGPLKAARLRVLSDLPEYPFDHSRKHWTKGRLGNEYRFRRHHKLDLLGKPVVDWNPLEPRWQNFLKLSEMPWVGDHKIDGAVIYPAAGMMAMAMEASKQLIQKDGKHRTIKTFKLTNNQFPTALVIPATLEGIETQLVLRPTHGDSNANTASWEYRLYSCDEGKWNEHCSGKLNVEFERQYSAVDTGAEEREETKRSHELHISAEQSSKWSHTNKDFYLGLARSGYKFGPSFKVMDNVTFSDEGLPQATADVNCFQWREIDQANHYQEHIVHPTTLDGILQPTLAIASQAGEVLMPTSVPMRIDELCISATGLSFPETSTVKSRGILTHKGNVGFECDITAFDNSFSKILVRAKCVKLRFVTESVSSAQGSEHQTCYNIVWNPDLDLLSPHHPFVVPSDTALHPVSSLLALATFKRPDMDITQLSDTSNGDTHRLLRNLFPSEHAEKASLPFKRYTVLELSSIPLEDVQHIVSEFQAIEVASWDPTEVWQANRSDSEGSDLILCPWNAVIPQLIPRGLERLRIGGRVILYRTDASGSGHVDAEKIMTVLSENGFENVQAHSATNDIAIIATKSKALLPPVQPLQVVTLTESHSEYQGTLAEALRNELAMNNIPCEPKLINSVNASEITPELVYIFLSDLERPILEDLKSDVFHQLKQVLLRARKCLWLTAHNDDGSIPPGQ</sequence>
<evidence type="ECO:0000313" key="3">
    <source>
        <dbReference type="EMBL" id="KAJ4350432.1"/>
    </source>
</evidence>
<dbReference type="InterPro" id="IPR049551">
    <property type="entry name" value="PKS_DH_C"/>
</dbReference>
<dbReference type="GO" id="GO:0044550">
    <property type="term" value="P:secondary metabolite biosynthetic process"/>
    <property type="evidence" value="ECO:0007669"/>
    <property type="project" value="UniProtKB-ARBA"/>
</dbReference>
<dbReference type="InterPro" id="IPR049900">
    <property type="entry name" value="PKS_mFAS_DH"/>
</dbReference>
<dbReference type="InterPro" id="IPR042104">
    <property type="entry name" value="PKS_dehydratase_sf"/>
</dbReference>
<dbReference type="SUPFAM" id="SSF55048">
    <property type="entry name" value="Probable ACP-binding domain of malonyl-CoA ACP transacylase"/>
    <property type="match status" value="1"/>
</dbReference>
<evidence type="ECO:0000256" key="1">
    <source>
        <dbReference type="PROSITE-ProRule" id="PRU01363"/>
    </source>
</evidence>
<dbReference type="GeneID" id="80912583"/>
<dbReference type="InterPro" id="IPR014043">
    <property type="entry name" value="Acyl_transferase_dom"/>
</dbReference>
<dbReference type="PANTHER" id="PTHR43775">
    <property type="entry name" value="FATTY ACID SYNTHASE"/>
    <property type="match status" value="1"/>
</dbReference>
<dbReference type="GO" id="GO:0006633">
    <property type="term" value="P:fatty acid biosynthetic process"/>
    <property type="evidence" value="ECO:0007669"/>
    <property type="project" value="TreeGrafter"/>
</dbReference>
<dbReference type="Pfam" id="PF00698">
    <property type="entry name" value="Acyl_transf_1"/>
    <property type="match status" value="1"/>
</dbReference>
<dbReference type="SMART" id="SM00827">
    <property type="entry name" value="PKS_AT"/>
    <property type="match status" value="1"/>
</dbReference>
<reference evidence="3" key="1">
    <citation type="submission" date="2022-10" db="EMBL/GenBank/DDBJ databases">
        <title>Tapping the CABI collections for fungal endophytes: first genome assemblies for Collariella, Neodidymelliopsis, Ascochyta clinopodiicola, Didymella pomorum, Didymosphaeria variabile, Neocosmospora piperis and Neocucurbitaria cava.</title>
        <authorList>
            <person name="Hill R."/>
        </authorList>
    </citation>
    <scope>NUCLEOTIDE SEQUENCE</scope>
    <source>
        <strain evidence="3">IMI 356815</strain>
    </source>
</reference>
<protein>
    <recommendedName>
        <fullName evidence="2">PKS/mFAS DH domain-containing protein</fullName>
    </recommendedName>
</protein>
<dbReference type="GO" id="GO:0004312">
    <property type="term" value="F:fatty acid synthase activity"/>
    <property type="evidence" value="ECO:0007669"/>
    <property type="project" value="TreeGrafter"/>
</dbReference>
<dbReference type="SMART" id="SM00826">
    <property type="entry name" value="PKS_DH"/>
    <property type="match status" value="1"/>
</dbReference>
<dbReference type="InterPro" id="IPR050091">
    <property type="entry name" value="PKS_NRPS_Biosynth_Enz"/>
</dbReference>
<dbReference type="AlphaFoldDB" id="A0A9W8XIS5"/>
<feature type="domain" description="PKS/mFAS DH" evidence="2">
    <location>
        <begin position="491"/>
        <end position="814"/>
    </location>
</feature>
<dbReference type="Pfam" id="PF14765">
    <property type="entry name" value="PS-DH"/>
    <property type="match status" value="1"/>
</dbReference>
<feature type="active site" description="Proton acceptor; for dehydratase activity" evidence="1">
    <location>
        <position position="523"/>
    </location>
</feature>
<dbReference type="PROSITE" id="PS52019">
    <property type="entry name" value="PKS_MFAS_DH"/>
    <property type="match status" value="1"/>
</dbReference>